<feature type="domain" description="Helicase C-terminal" evidence="1">
    <location>
        <begin position="73"/>
        <end position="187"/>
    </location>
</feature>
<dbReference type="Gene3D" id="3.40.50.300">
    <property type="entry name" value="P-loop containing nucleotide triphosphate hydrolases"/>
    <property type="match status" value="1"/>
</dbReference>
<dbReference type="EMBL" id="BART01022908">
    <property type="protein sequence ID" value="GAH02235.1"/>
    <property type="molecule type" value="Genomic_DNA"/>
</dbReference>
<dbReference type="AlphaFoldDB" id="X1D1V1"/>
<comment type="caution">
    <text evidence="2">The sequence shown here is derived from an EMBL/GenBank/DDBJ whole genome shotgun (WGS) entry which is preliminary data.</text>
</comment>
<dbReference type="SUPFAM" id="SSF52540">
    <property type="entry name" value="P-loop containing nucleoside triphosphate hydrolases"/>
    <property type="match status" value="1"/>
</dbReference>
<dbReference type="CDD" id="cd18799">
    <property type="entry name" value="SF2_C_EcoAI-like"/>
    <property type="match status" value="1"/>
</dbReference>
<dbReference type="InterPro" id="IPR050742">
    <property type="entry name" value="Helicase_Restrict-Modif_Enz"/>
</dbReference>
<accession>X1D1V1</accession>
<feature type="non-terminal residue" evidence="2">
    <location>
        <position position="1"/>
    </location>
</feature>
<protein>
    <recommendedName>
        <fullName evidence="1">Helicase C-terminal domain-containing protein</fullName>
    </recommendedName>
</protein>
<name>X1D1V1_9ZZZZ</name>
<proteinExistence type="predicted"/>
<dbReference type="InterPro" id="IPR027417">
    <property type="entry name" value="P-loop_NTPase"/>
</dbReference>
<sequence length="287" mass="32721">VYTYSLRQGIDDGFPAPYRVHRIVTDVDITGWRPSKDEIDRYGRLIPDEEYQTGDFERIVALKARTQAIAESITDFLRNTDPFDKTVIFCVDQEHADEMRQAMNNLCSDLSRQYPDYIVRVVSDEGDIGRGYLSRFQELETRTPTVVTTSKLLTTGVDIQTCKNIVIARIVNSMTEFKQIIGRGTRVRADYGKLWFSILDYTGSATRLFADPAFDGDPIDPPTEIKLNEGIPVPKPEKLEHTDTDIMPDGVHEEPAKYYVDEGKVAIATHFVYELDSHGKKLRIVKY</sequence>
<dbReference type="Pfam" id="PF00271">
    <property type="entry name" value="Helicase_C"/>
    <property type="match status" value="1"/>
</dbReference>
<feature type="non-terminal residue" evidence="2">
    <location>
        <position position="287"/>
    </location>
</feature>
<dbReference type="PANTHER" id="PTHR47396:SF1">
    <property type="entry name" value="ATP-DEPENDENT HELICASE IRC3-RELATED"/>
    <property type="match status" value="1"/>
</dbReference>
<reference evidence="2" key="1">
    <citation type="journal article" date="2014" name="Front. Microbiol.">
        <title>High frequency of phylogenetically diverse reductive dehalogenase-homologous genes in deep subseafloor sedimentary metagenomes.</title>
        <authorList>
            <person name="Kawai M."/>
            <person name="Futagami T."/>
            <person name="Toyoda A."/>
            <person name="Takaki Y."/>
            <person name="Nishi S."/>
            <person name="Hori S."/>
            <person name="Arai W."/>
            <person name="Tsubouchi T."/>
            <person name="Morono Y."/>
            <person name="Uchiyama I."/>
            <person name="Ito T."/>
            <person name="Fujiyama A."/>
            <person name="Inagaki F."/>
            <person name="Takami H."/>
        </authorList>
    </citation>
    <scope>NUCLEOTIDE SEQUENCE</scope>
    <source>
        <strain evidence="2">Expedition CK06-06</strain>
    </source>
</reference>
<dbReference type="PANTHER" id="PTHR47396">
    <property type="entry name" value="TYPE I RESTRICTION ENZYME ECOKI R PROTEIN"/>
    <property type="match status" value="1"/>
</dbReference>
<dbReference type="InterPro" id="IPR001650">
    <property type="entry name" value="Helicase_C-like"/>
</dbReference>
<dbReference type="GO" id="GO:0005829">
    <property type="term" value="C:cytosol"/>
    <property type="evidence" value="ECO:0007669"/>
    <property type="project" value="TreeGrafter"/>
</dbReference>
<organism evidence="2">
    <name type="scientific">marine sediment metagenome</name>
    <dbReference type="NCBI Taxonomy" id="412755"/>
    <lineage>
        <taxon>unclassified sequences</taxon>
        <taxon>metagenomes</taxon>
        <taxon>ecological metagenomes</taxon>
    </lineage>
</organism>
<gene>
    <name evidence="2" type="ORF">S01H4_41832</name>
</gene>
<evidence type="ECO:0000259" key="1">
    <source>
        <dbReference type="Pfam" id="PF00271"/>
    </source>
</evidence>
<evidence type="ECO:0000313" key="2">
    <source>
        <dbReference type="EMBL" id="GAH02235.1"/>
    </source>
</evidence>